<dbReference type="Pfam" id="PF07885">
    <property type="entry name" value="Ion_trans_2"/>
    <property type="match status" value="2"/>
</dbReference>
<keyword evidence="6 10" id="KW-0472">Membrane</keyword>
<keyword evidence="13" id="KW-1185">Reference proteome</keyword>
<feature type="region of interest" description="Disordered" evidence="9">
    <location>
        <begin position="1"/>
        <end position="59"/>
    </location>
</feature>
<dbReference type="GO" id="GO:0005886">
    <property type="term" value="C:plasma membrane"/>
    <property type="evidence" value="ECO:0007669"/>
    <property type="project" value="TreeGrafter"/>
</dbReference>
<dbReference type="InterPro" id="IPR013099">
    <property type="entry name" value="K_chnl_dom"/>
</dbReference>
<dbReference type="OrthoDB" id="297496at2759"/>
<dbReference type="GO" id="GO:0015271">
    <property type="term" value="F:outward rectifier potassium channel activity"/>
    <property type="evidence" value="ECO:0007669"/>
    <property type="project" value="TreeGrafter"/>
</dbReference>
<accession>A0A8J9ZNT7</accession>
<dbReference type="PRINTS" id="PR01333">
    <property type="entry name" value="2POREKCHANEL"/>
</dbReference>
<evidence type="ECO:0000313" key="12">
    <source>
        <dbReference type="EMBL" id="CAH1257623.1"/>
    </source>
</evidence>
<dbReference type="InterPro" id="IPR003280">
    <property type="entry name" value="2pore_dom_K_chnl"/>
</dbReference>
<dbReference type="Proteomes" id="UP000838412">
    <property type="component" value="Chromosome 3"/>
</dbReference>
<dbReference type="PANTHER" id="PTHR11003">
    <property type="entry name" value="POTASSIUM CHANNEL, SUBFAMILY K"/>
    <property type="match status" value="1"/>
</dbReference>
<proteinExistence type="inferred from homology"/>
<evidence type="ECO:0000259" key="11">
    <source>
        <dbReference type="Pfam" id="PF07885"/>
    </source>
</evidence>
<comment type="subcellular location">
    <subcellularLocation>
        <location evidence="1">Membrane</location>
        <topology evidence="1">Multi-pass membrane protein</topology>
    </subcellularLocation>
</comment>
<keyword evidence="7 8" id="KW-0407">Ion channel</keyword>
<feature type="domain" description="Potassium channel" evidence="11">
    <location>
        <begin position="260"/>
        <end position="330"/>
    </location>
</feature>
<protein>
    <submittedName>
        <fullName evidence="12">KCNK3 protein</fullName>
    </submittedName>
</protein>
<gene>
    <name evidence="12" type="primary">KCNK3</name>
    <name evidence="12" type="ORF">BLAG_LOCUS15467</name>
</gene>
<keyword evidence="2 8" id="KW-0813">Transport</keyword>
<dbReference type="SUPFAM" id="SSF81324">
    <property type="entry name" value="Voltage-gated potassium channels"/>
    <property type="match status" value="2"/>
</dbReference>
<evidence type="ECO:0000256" key="9">
    <source>
        <dbReference type="SAM" id="MobiDB-lite"/>
    </source>
</evidence>
<evidence type="ECO:0000256" key="5">
    <source>
        <dbReference type="ARBA" id="ARBA00023065"/>
    </source>
</evidence>
<feature type="transmembrane region" description="Helical" evidence="10">
    <location>
        <begin position="282"/>
        <end position="299"/>
    </location>
</feature>
<feature type="transmembrane region" description="Helical" evidence="10">
    <location>
        <begin position="201"/>
        <end position="219"/>
    </location>
</feature>
<evidence type="ECO:0000256" key="7">
    <source>
        <dbReference type="ARBA" id="ARBA00023303"/>
    </source>
</evidence>
<feature type="transmembrane region" description="Helical" evidence="10">
    <location>
        <begin position="250"/>
        <end position="270"/>
    </location>
</feature>
<evidence type="ECO:0000256" key="2">
    <source>
        <dbReference type="ARBA" id="ARBA00022448"/>
    </source>
</evidence>
<reference evidence="12" key="1">
    <citation type="submission" date="2022-01" db="EMBL/GenBank/DDBJ databases">
        <authorList>
            <person name="Braso-Vives M."/>
        </authorList>
    </citation>
    <scope>NUCLEOTIDE SEQUENCE</scope>
</reference>
<comment type="similarity">
    <text evidence="8">Belongs to the two pore domain potassium channel (TC 1.A.1.8) family.</text>
</comment>
<dbReference type="GO" id="GO:0022841">
    <property type="term" value="F:potassium ion leak channel activity"/>
    <property type="evidence" value="ECO:0007669"/>
    <property type="project" value="TreeGrafter"/>
</dbReference>
<dbReference type="Gene3D" id="1.10.287.70">
    <property type="match status" value="1"/>
</dbReference>
<dbReference type="PANTHER" id="PTHR11003:SF330">
    <property type="entry name" value="POTASSIUM CHANNEL DOMAIN-CONTAINING PROTEIN"/>
    <property type="match status" value="1"/>
</dbReference>
<dbReference type="AlphaFoldDB" id="A0A8J9ZNT7"/>
<evidence type="ECO:0000256" key="1">
    <source>
        <dbReference type="ARBA" id="ARBA00004141"/>
    </source>
</evidence>
<keyword evidence="4 10" id="KW-1133">Transmembrane helix</keyword>
<name>A0A8J9ZNT7_BRALA</name>
<feature type="domain" description="Potassium channel" evidence="11">
    <location>
        <begin position="170"/>
        <end position="225"/>
    </location>
</feature>
<sequence>MTTLEVQQVDRSRGGQLNRPAIRDKRSTPSNNDGGHDPTLPAVDRKKDSESVIQPDERRTRVMRTRKNISWMKRNARVVWSHVKWTLINIGYLGFGAMMFAALEVPPADVSYRAHRQVLLDALGMNASNSSDFEEWEKAVSVEFLRHQDIVLNARLAIVYGTNTTNSRYLAEPARAFFLAFVVVTTIGYGHSTPRTPGGRVFLIFYAMFGIPLMMTWVSDVGAKLDTLLRYLVGKMSRCRSKKESEVDSVPSWVTIFLLVAFLLLDATGLSAFENWDLLDSIYYSYITVTSIGFGDFVPSNQLNVVLALPHLMVGLALASMLNGLTGQTIMWLSANFAQWARAMVVKPCPCCGLTNAKALRPEDIVMVRRLALRWRRRCRESAARQRRTRAQLLPVTVVWDDISDPHAPQD</sequence>
<evidence type="ECO:0000256" key="10">
    <source>
        <dbReference type="SAM" id="Phobius"/>
    </source>
</evidence>
<feature type="transmembrane region" description="Helical" evidence="10">
    <location>
        <begin position="173"/>
        <end position="189"/>
    </location>
</feature>
<keyword evidence="5 8" id="KW-0406">Ion transport</keyword>
<dbReference type="EMBL" id="OV696688">
    <property type="protein sequence ID" value="CAH1257623.1"/>
    <property type="molecule type" value="Genomic_DNA"/>
</dbReference>
<evidence type="ECO:0000313" key="13">
    <source>
        <dbReference type="Proteomes" id="UP000838412"/>
    </source>
</evidence>
<evidence type="ECO:0000256" key="3">
    <source>
        <dbReference type="ARBA" id="ARBA00022692"/>
    </source>
</evidence>
<feature type="compositionally biased region" description="Basic and acidic residues" evidence="9">
    <location>
        <begin position="43"/>
        <end position="59"/>
    </location>
</feature>
<feature type="transmembrane region" description="Helical" evidence="10">
    <location>
        <begin position="305"/>
        <end position="325"/>
    </location>
</feature>
<evidence type="ECO:0000256" key="8">
    <source>
        <dbReference type="RuleBase" id="RU003857"/>
    </source>
</evidence>
<evidence type="ECO:0000256" key="6">
    <source>
        <dbReference type="ARBA" id="ARBA00023136"/>
    </source>
</evidence>
<organism evidence="12 13">
    <name type="scientific">Branchiostoma lanceolatum</name>
    <name type="common">Common lancelet</name>
    <name type="synonym">Amphioxus lanceolatum</name>
    <dbReference type="NCBI Taxonomy" id="7740"/>
    <lineage>
        <taxon>Eukaryota</taxon>
        <taxon>Metazoa</taxon>
        <taxon>Chordata</taxon>
        <taxon>Cephalochordata</taxon>
        <taxon>Leptocardii</taxon>
        <taxon>Amphioxiformes</taxon>
        <taxon>Branchiostomatidae</taxon>
        <taxon>Branchiostoma</taxon>
    </lineage>
</organism>
<dbReference type="GO" id="GO:0030322">
    <property type="term" value="P:stabilization of membrane potential"/>
    <property type="evidence" value="ECO:0007669"/>
    <property type="project" value="TreeGrafter"/>
</dbReference>
<keyword evidence="3 8" id="KW-0812">Transmembrane</keyword>
<evidence type="ECO:0000256" key="4">
    <source>
        <dbReference type="ARBA" id="ARBA00022989"/>
    </source>
</evidence>
<feature type="transmembrane region" description="Helical" evidence="10">
    <location>
        <begin position="82"/>
        <end position="103"/>
    </location>
</feature>